<evidence type="ECO:0000256" key="6">
    <source>
        <dbReference type="ARBA" id="ARBA00022606"/>
    </source>
</evidence>
<evidence type="ECO:0000256" key="9">
    <source>
        <dbReference type="ARBA" id="ARBA00022679"/>
    </source>
</evidence>
<organism evidence="23">
    <name type="scientific">Schistochila sp. LGOW</name>
    <dbReference type="NCBI Taxonomy" id="1498954"/>
    <lineage>
        <taxon>Eukaryota</taxon>
        <taxon>Viridiplantae</taxon>
        <taxon>Streptophyta</taxon>
        <taxon>Embryophyta</taxon>
        <taxon>Marchantiophyta</taxon>
        <taxon>Jungermanniopsida</taxon>
        <taxon>Jungermanniidae</taxon>
        <taxon>Jungermanniales</taxon>
        <taxon>Perssoniellineae</taxon>
        <taxon>Schistochilaceae</taxon>
        <taxon>Schistochila</taxon>
    </lineage>
</organism>
<feature type="region of interest" description="Disordered" evidence="19">
    <location>
        <begin position="397"/>
        <end position="420"/>
    </location>
</feature>
<evidence type="ECO:0000256" key="4">
    <source>
        <dbReference type="ARBA" id="ARBA00022527"/>
    </source>
</evidence>
<keyword evidence="4" id="KW-0723">Serine/threonine-protein kinase</keyword>
<dbReference type="CDD" id="cd00130">
    <property type="entry name" value="PAS"/>
    <property type="match status" value="2"/>
</dbReference>
<keyword evidence="7" id="KW-0285">Flavoprotein</keyword>
<evidence type="ECO:0000259" key="21">
    <source>
        <dbReference type="PROSITE" id="PS50112"/>
    </source>
</evidence>
<comment type="catalytic activity">
    <reaction evidence="17">
        <text>L-seryl-[protein] + ATP = O-phospho-L-seryl-[protein] + ADP + H(+)</text>
        <dbReference type="Rhea" id="RHEA:17989"/>
        <dbReference type="Rhea" id="RHEA-COMP:9863"/>
        <dbReference type="Rhea" id="RHEA-COMP:11604"/>
        <dbReference type="ChEBI" id="CHEBI:15378"/>
        <dbReference type="ChEBI" id="CHEBI:29999"/>
        <dbReference type="ChEBI" id="CHEBI:30616"/>
        <dbReference type="ChEBI" id="CHEBI:83421"/>
        <dbReference type="ChEBI" id="CHEBI:456216"/>
        <dbReference type="EC" id="2.7.11.1"/>
    </reaction>
</comment>
<dbReference type="InterPro" id="IPR017441">
    <property type="entry name" value="Protein_kinase_ATP_BS"/>
</dbReference>
<evidence type="ECO:0000256" key="13">
    <source>
        <dbReference type="ARBA" id="ARBA00022840"/>
    </source>
</evidence>
<feature type="domain" description="PAS" evidence="21">
    <location>
        <begin position="234"/>
        <end position="307"/>
    </location>
</feature>
<keyword evidence="6" id="KW-0716">Sensory transduction</keyword>
<evidence type="ECO:0000256" key="18">
    <source>
        <dbReference type="PROSITE-ProRule" id="PRU10141"/>
    </source>
</evidence>
<dbReference type="Gene3D" id="3.30.450.20">
    <property type="entry name" value="PAS domain"/>
    <property type="match status" value="2"/>
</dbReference>
<evidence type="ECO:0000256" key="17">
    <source>
        <dbReference type="ARBA" id="ARBA00048679"/>
    </source>
</evidence>
<dbReference type="EMBL" id="KJ195081">
    <property type="protein sequence ID" value="AHZ63882.1"/>
    <property type="molecule type" value="mRNA"/>
</dbReference>
<feature type="region of interest" description="Disordered" evidence="19">
    <location>
        <begin position="195"/>
        <end position="231"/>
    </location>
</feature>
<evidence type="ECO:0000256" key="5">
    <source>
        <dbReference type="ARBA" id="ARBA00022543"/>
    </source>
</evidence>
<dbReference type="PROSITE" id="PS00108">
    <property type="entry name" value="PROTEIN_KINASE_ST"/>
    <property type="match status" value="1"/>
</dbReference>
<reference evidence="23" key="1">
    <citation type="journal article" date="2014" name="Proc. Natl. Acad. Sci. U.S.A.">
        <title>Horizontal transfer of an adaptive chimeric photoreceptor from bryophytes to ferns.</title>
        <authorList>
            <person name="Li F.W."/>
            <person name="Villarreal J.C."/>
            <person name="Kelly S."/>
            <person name="Rothfels C.J."/>
            <person name="Melkonian M."/>
            <person name="Frangedakis E."/>
            <person name="Ruhsam M."/>
            <person name="Sigel E.M."/>
            <person name="Der J.P."/>
            <person name="Pittermann J."/>
            <person name="Burge D.O."/>
            <person name="Pokorny L."/>
            <person name="Larsson A."/>
            <person name="Chen T."/>
            <person name="Weststrand S."/>
            <person name="Thomas P."/>
            <person name="Carpenter E."/>
            <person name="Zhang Y."/>
            <person name="Tian Z."/>
            <person name="Chen L."/>
            <person name="Yan Z."/>
            <person name="Zhu Y."/>
            <person name="Sun X."/>
            <person name="Wang J."/>
            <person name="Stevenson D.W."/>
            <person name="Crandall-Stotler B.J."/>
            <person name="Shaw A.J."/>
            <person name="Deyholos M.K."/>
            <person name="Soltis D.E."/>
            <person name="Graham S.W."/>
            <person name="Windham M.D."/>
            <person name="Langdale J.A."/>
            <person name="Wong G.K."/>
            <person name="Mathews S."/>
            <person name="Pryer K.M."/>
        </authorList>
    </citation>
    <scope>NUCLEOTIDE SEQUENCE</scope>
</reference>
<dbReference type="InterPro" id="IPR000700">
    <property type="entry name" value="PAS-assoc_C"/>
</dbReference>
<dbReference type="AlphaFoldDB" id="A0A059UF61"/>
<keyword evidence="9" id="KW-0808">Transferase</keyword>
<dbReference type="SMART" id="SM00091">
    <property type="entry name" value="PAS"/>
    <property type="match status" value="2"/>
</dbReference>
<dbReference type="InterPro" id="IPR000719">
    <property type="entry name" value="Prot_kinase_dom"/>
</dbReference>
<dbReference type="GO" id="GO:0005524">
    <property type="term" value="F:ATP binding"/>
    <property type="evidence" value="ECO:0007669"/>
    <property type="project" value="UniProtKB-UniRule"/>
</dbReference>
<keyword evidence="13 18" id="KW-0067">ATP-binding</keyword>
<feature type="region of interest" description="Disordered" evidence="19">
    <location>
        <begin position="1"/>
        <end position="135"/>
    </location>
</feature>
<evidence type="ECO:0000256" key="14">
    <source>
        <dbReference type="ARBA" id="ARBA00022991"/>
    </source>
</evidence>
<dbReference type="GO" id="GO:0004674">
    <property type="term" value="F:protein serine/threonine kinase activity"/>
    <property type="evidence" value="ECO:0007669"/>
    <property type="project" value="UniProtKB-KW"/>
</dbReference>
<feature type="compositionally biased region" description="Basic and acidic residues" evidence="19">
    <location>
        <begin position="99"/>
        <end position="135"/>
    </location>
</feature>
<dbReference type="InterPro" id="IPR035965">
    <property type="entry name" value="PAS-like_dom_sf"/>
</dbReference>
<evidence type="ECO:0000256" key="15">
    <source>
        <dbReference type="ARBA" id="ARBA00023170"/>
    </source>
</evidence>
<feature type="domain" description="Protein kinase" evidence="20">
    <location>
        <begin position="734"/>
        <end position="1024"/>
    </location>
</feature>
<comment type="catalytic activity">
    <reaction evidence="16">
        <text>L-threonyl-[protein] + ATP = O-phospho-L-threonyl-[protein] + ADP + H(+)</text>
        <dbReference type="Rhea" id="RHEA:46608"/>
        <dbReference type="Rhea" id="RHEA-COMP:11060"/>
        <dbReference type="Rhea" id="RHEA-COMP:11605"/>
        <dbReference type="ChEBI" id="CHEBI:15378"/>
        <dbReference type="ChEBI" id="CHEBI:30013"/>
        <dbReference type="ChEBI" id="CHEBI:30616"/>
        <dbReference type="ChEBI" id="CHEBI:61977"/>
        <dbReference type="ChEBI" id="CHEBI:456216"/>
        <dbReference type="EC" id="2.7.11.1"/>
    </reaction>
</comment>
<dbReference type="EC" id="2.7.11.1" evidence="3"/>
<gene>
    <name evidence="23" type="primary">PHOT</name>
</gene>
<evidence type="ECO:0000256" key="19">
    <source>
        <dbReference type="SAM" id="MobiDB-lite"/>
    </source>
</evidence>
<evidence type="ECO:0000256" key="10">
    <source>
        <dbReference type="ARBA" id="ARBA00022737"/>
    </source>
</evidence>
<dbReference type="Gene3D" id="3.30.200.20">
    <property type="entry name" value="Phosphorylase Kinase, domain 1"/>
    <property type="match status" value="1"/>
</dbReference>
<dbReference type="InterPro" id="IPR011009">
    <property type="entry name" value="Kinase-like_dom_sf"/>
</dbReference>
<feature type="domain" description="PAS" evidence="21">
    <location>
        <begin position="533"/>
        <end position="582"/>
    </location>
</feature>
<sequence length="1073" mass="119677">MLPSAESSIPPKPHNLRKPADSFRNDVARTGRGSLEVFGGAPQTTSLLYTKPSGGDILGPEARPSSGWTLPPDEKQGGSAVLAHSMLKGNENQPLGGDRVGRTESGKSRENVDKWLSTVDERDAPPNRPFMREPSSDFLLDGLESGSALSLKLGSSASPKALKGKSVGKEDDVGNEGDIAMPEKGAQLLTAFKSLENSAGRPSGPREECISGLTRRTSETSDGGSVDSQALPRVSRDLRDALASFQQTFVVSDASRPDFPILYASAGFFKMTGYSSREVMGRNCRFLQGPDTDQEDIDRIRTALREGKSFCGRVLNYRKDGTPFWNLLTIAPIKDDTGKVLKYIGMQVEVSKYTEGNKANEIRPNGMPASLIKYDARQQDRATSSVKELVGALKYHAPVQQGSPARKSTGGGTPPLFSFPPLKDELQLKVPSRYSTQSGLSTTLIDRKYASKLRSKSESVTRNSEVAGGEIGAKGFSNRRSSGLMQLIRKSAQPQAEAESEMEYLDLDLDDSVPILEDRESLDDSDRATEIRRGMDLATTLERIEKNFVITDPRLPDNPIIFASDHFLELTEYTREEIIGRNCRFLQGADTDLGVVRKISDAIRAQQNITVQLLNYTKTGKPFWNLFHLEAMKDSKGELQYFIGVQLDGSEHIEPIRRRMSERTEQEGKKIVQFTARNVDGALRELPDANTSLEDLWANHSHEVFPKPHRRNTSTWDAIRKILSSGDTLGLNHFRPIKPLGCGDTGSVHLVELRSTTEFYAMKAMEKSVMVNRNKVHRARVEREILEKMDHPFLPTLYGSFQTRTHVCLITDFCPGGELFLLLERQPQKRFREDSARFYAAEIVLALEYLHCLGVVYRDLKPENVLIQRDGHVQLTDFDLSLMTASRPQLLKPFFPSGRRKKNVSKESLRPVLLTEPPARSNSFVGTEEYIAPEIILGLGHNSSVDWWALGILLYEMLFGRTPFRGRNRQRTFANVLHKDLGFPASIPVSMGAKQVIRGLLHRDPKKRLGSDKGSNDLKSHLFFNGINWPLIRCMTPPPLETPIFHIDKEPSDSKDLDWEDGDTRGIPFDESF</sequence>
<feature type="domain" description="PAC" evidence="22">
    <location>
        <begin position="308"/>
        <end position="362"/>
    </location>
</feature>
<feature type="compositionally biased region" description="Basic and acidic residues" evidence="19">
    <location>
        <begin position="18"/>
        <end position="29"/>
    </location>
</feature>
<dbReference type="FunFam" id="3.30.450.20:FF:000036">
    <property type="entry name" value="Putative LOV domain-containing protein"/>
    <property type="match status" value="1"/>
</dbReference>
<evidence type="ECO:0000259" key="22">
    <source>
        <dbReference type="PROSITE" id="PS50113"/>
    </source>
</evidence>
<dbReference type="SMART" id="SM00220">
    <property type="entry name" value="S_TKc"/>
    <property type="match status" value="1"/>
</dbReference>
<evidence type="ECO:0000256" key="12">
    <source>
        <dbReference type="ARBA" id="ARBA00022777"/>
    </source>
</evidence>
<dbReference type="PANTHER" id="PTHR45637">
    <property type="entry name" value="FLIPPASE KINASE 1-RELATED"/>
    <property type="match status" value="1"/>
</dbReference>
<dbReference type="NCBIfam" id="TIGR00229">
    <property type="entry name" value="sensory_box"/>
    <property type="match status" value="2"/>
</dbReference>
<dbReference type="PROSITE" id="PS50113">
    <property type="entry name" value="PAC"/>
    <property type="match status" value="2"/>
</dbReference>
<name>A0A059UF61_9MARC</name>
<dbReference type="Gene3D" id="1.10.510.10">
    <property type="entry name" value="Transferase(Phosphotransferase) domain 1"/>
    <property type="match status" value="1"/>
</dbReference>
<evidence type="ECO:0000313" key="23">
    <source>
        <dbReference type="EMBL" id="AHZ63882.1"/>
    </source>
</evidence>
<comment type="cofactor">
    <cofactor evidence="1">
        <name>FMN</name>
        <dbReference type="ChEBI" id="CHEBI:58210"/>
    </cofactor>
</comment>
<proteinExistence type="evidence at transcript level"/>
<reference evidence="23" key="2">
    <citation type="submission" date="2014-01" db="EMBL/GenBank/DDBJ databases">
        <authorList>
            <person name="Li F.-W."/>
        </authorList>
    </citation>
    <scope>NUCLEOTIDE SEQUENCE</scope>
</reference>
<keyword evidence="12" id="KW-0418">Kinase</keyword>
<feature type="region of interest" description="Disordered" evidence="19">
    <location>
        <begin position="1049"/>
        <end position="1073"/>
    </location>
</feature>
<evidence type="ECO:0000256" key="16">
    <source>
        <dbReference type="ARBA" id="ARBA00047899"/>
    </source>
</evidence>
<dbReference type="FunFam" id="3.30.450.20:FF:000002">
    <property type="entry name" value="LOV domain-containing protein"/>
    <property type="match status" value="1"/>
</dbReference>
<dbReference type="Pfam" id="PF00069">
    <property type="entry name" value="Pkinase"/>
    <property type="match status" value="1"/>
</dbReference>
<dbReference type="InterPro" id="IPR000014">
    <property type="entry name" value="PAS"/>
</dbReference>
<keyword evidence="5" id="KW-0600">Photoreceptor protein</keyword>
<dbReference type="PROSITE" id="PS50112">
    <property type="entry name" value="PAS"/>
    <property type="match status" value="2"/>
</dbReference>
<dbReference type="CDD" id="cd05574">
    <property type="entry name" value="STKc_phototropin_like"/>
    <property type="match status" value="1"/>
</dbReference>
<evidence type="ECO:0000256" key="3">
    <source>
        <dbReference type="ARBA" id="ARBA00012513"/>
    </source>
</evidence>
<keyword evidence="8" id="KW-0288">FMN</keyword>
<dbReference type="FunFam" id="1.10.510.10:FF:000265">
    <property type="entry name" value="Putative LOV domain-containing protein"/>
    <property type="match status" value="1"/>
</dbReference>
<dbReference type="InterPro" id="IPR001610">
    <property type="entry name" value="PAC"/>
</dbReference>
<feature type="domain" description="PAC" evidence="22">
    <location>
        <begin position="607"/>
        <end position="661"/>
    </location>
</feature>
<dbReference type="SMART" id="SM00086">
    <property type="entry name" value="PAC"/>
    <property type="match status" value="2"/>
</dbReference>
<evidence type="ECO:0000259" key="20">
    <source>
        <dbReference type="PROSITE" id="PS50011"/>
    </source>
</evidence>
<evidence type="ECO:0000256" key="2">
    <source>
        <dbReference type="ARBA" id="ARBA00009903"/>
    </source>
</evidence>
<feature type="binding site" evidence="18">
    <location>
        <position position="763"/>
    </location>
    <ligand>
        <name>ATP</name>
        <dbReference type="ChEBI" id="CHEBI:30616"/>
    </ligand>
</feature>
<dbReference type="PROSITE" id="PS50011">
    <property type="entry name" value="PROTEIN_KINASE_DOM"/>
    <property type="match status" value="1"/>
</dbReference>
<keyword evidence="14" id="KW-0157">Chromophore</keyword>
<comment type="similarity">
    <text evidence="2">Belongs to the protein kinase superfamily. AGC Ser/Thr protein kinase family.</text>
</comment>
<dbReference type="PROSITE" id="PS00107">
    <property type="entry name" value="PROTEIN_KINASE_ATP"/>
    <property type="match status" value="1"/>
</dbReference>
<dbReference type="GO" id="GO:0009882">
    <property type="term" value="F:blue light photoreceptor activity"/>
    <property type="evidence" value="ECO:0007669"/>
    <property type="project" value="UniProtKB-ARBA"/>
</dbReference>
<keyword evidence="10" id="KW-0677">Repeat</keyword>
<evidence type="ECO:0000256" key="7">
    <source>
        <dbReference type="ARBA" id="ARBA00022630"/>
    </source>
</evidence>
<protein>
    <recommendedName>
        <fullName evidence="3">non-specific serine/threonine protein kinase</fullName>
        <ecNumber evidence="3">2.7.11.1</ecNumber>
    </recommendedName>
</protein>
<evidence type="ECO:0000256" key="11">
    <source>
        <dbReference type="ARBA" id="ARBA00022741"/>
    </source>
</evidence>
<evidence type="ECO:0000256" key="8">
    <source>
        <dbReference type="ARBA" id="ARBA00022643"/>
    </source>
</evidence>
<dbReference type="SUPFAM" id="SSF56112">
    <property type="entry name" value="Protein kinase-like (PK-like)"/>
    <property type="match status" value="1"/>
</dbReference>
<dbReference type="InterPro" id="IPR008271">
    <property type="entry name" value="Ser/Thr_kinase_AS"/>
</dbReference>
<feature type="region of interest" description="Disordered" evidence="19">
    <location>
        <begin position="158"/>
        <end position="181"/>
    </location>
</feature>
<evidence type="ECO:0000256" key="1">
    <source>
        <dbReference type="ARBA" id="ARBA00001917"/>
    </source>
</evidence>
<dbReference type="SUPFAM" id="SSF55785">
    <property type="entry name" value="PYP-like sensor domain (PAS domain)"/>
    <property type="match status" value="2"/>
</dbReference>
<dbReference type="FunFam" id="3.30.200.20:FF:000133">
    <property type="entry name" value="LOV domain-containing protein"/>
    <property type="match status" value="1"/>
</dbReference>
<keyword evidence="11 18" id="KW-0547">Nucleotide-binding</keyword>
<keyword evidence="15" id="KW-0675">Receptor</keyword>
<dbReference type="Pfam" id="PF13426">
    <property type="entry name" value="PAS_9"/>
    <property type="match status" value="2"/>
</dbReference>
<accession>A0A059UF61</accession>